<dbReference type="VEuPathDB" id="FungiDB:FOZG_02534"/>
<sequence length="665" mass="75409">MQLLRGDRGDTSSTSSRSYGGFGASEPRLFEFSERGRSVAPKCIEMSKQHPEEFLNYLQQAWKRDKIYAKENPDSMFDIKAIRVLCQDGKFRPLGNSYIPLPKLHYLRNRYMLEGEPFPFLRLDPPIRSEGGFGQWRCLRAFAKYHDDLDFFLEMLVRIRRTKASTVEFPRRILELYLRIQAECEDSKDPAASQQKVRLAFAEKAIIAIAPGEAVTWLNAADCTWSPKLESPEINDLSRHYPELHDFFVNFLDVKQNDSGLIFDTLMNVSSLSPDCSRDNTARGLLVAVSQRIPEFGHIFDKERFARSNVFPVSTADGVLLCASTMEFSVADRQNLKEAFTGKLNLLDFDPKTVWMLDNLLVWAGLDSRYLSRHVEDQGPADENFKSIELPYELSSKADQLLRPRTSTPKATSWLRETLEHSEVRLASGFQSQLIYRSGSAFITAVNPMGGLDIKDTVGFTVYADDENWEILKQTVLPRRLLEWIMTDPETNVTGPVPEQAVSLVRSILNIPVGREHVIPKILDAEGIVDLEFERVPDTTITTKSDKLRPAKTLDDEDEPSPAYTQGESYHAREDLADSKGSPTHNFDTAEPGLTTKINSAERGMTTKAGDLTKDTKQDALRDRLPISKRGLERRHSEKQTWEEEFVANEATLIDFSGEDVYGID</sequence>
<feature type="compositionally biased region" description="Basic and acidic residues" evidence="1">
    <location>
        <begin position="544"/>
        <end position="554"/>
    </location>
</feature>
<dbReference type="VEuPathDB" id="FungiDB:FOC4_g10001156"/>
<feature type="compositionally biased region" description="Basic and acidic residues" evidence="1">
    <location>
        <begin position="1"/>
        <end position="10"/>
    </location>
</feature>
<dbReference type="VEuPathDB" id="FungiDB:FOC1_g10007513"/>
<evidence type="ECO:0000313" key="3">
    <source>
        <dbReference type="Proteomes" id="UP000285860"/>
    </source>
</evidence>
<dbReference type="VEuPathDB" id="FungiDB:FOIG_16381"/>
<accession>A0A420RHJ8</accession>
<feature type="region of interest" description="Disordered" evidence="1">
    <location>
        <begin position="1"/>
        <end position="22"/>
    </location>
</feature>
<dbReference type="VEuPathDB" id="FungiDB:HZS61_014598"/>
<dbReference type="AlphaFoldDB" id="A0A420RHJ8"/>
<reference evidence="2 3" key="1">
    <citation type="journal article" date="2018" name="Sci. Rep.">
        <title>Characterisation of pathogen-specific regions and novel effector candidates in Fusarium oxysporum f. sp. cepae.</title>
        <authorList>
            <person name="Armitage A.D."/>
            <person name="Taylor A."/>
            <person name="Sobczyk M.K."/>
            <person name="Baxter L."/>
            <person name="Greenfield B.P."/>
            <person name="Bates H.J."/>
            <person name="Wilson F."/>
            <person name="Jackson A.C."/>
            <person name="Ott S."/>
            <person name="Harrison R.J."/>
            <person name="Clarkson J.P."/>
        </authorList>
    </citation>
    <scope>NUCLEOTIDE SEQUENCE [LARGE SCALE GENOMIC DNA]</scope>
    <source>
        <strain evidence="2 3">Fo_A28</strain>
    </source>
</reference>
<gene>
    <name evidence="2" type="ORF">BFJ68_g5129</name>
</gene>
<dbReference type="VEuPathDB" id="FungiDB:FOXG_04035"/>
<name>A0A420RHJ8_FUSOX</name>
<evidence type="ECO:0000313" key="2">
    <source>
        <dbReference type="EMBL" id="RKL16515.1"/>
    </source>
</evidence>
<proteinExistence type="predicted"/>
<evidence type="ECO:0000256" key="1">
    <source>
        <dbReference type="SAM" id="MobiDB-lite"/>
    </source>
</evidence>
<feature type="region of interest" description="Disordered" evidence="1">
    <location>
        <begin position="542"/>
        <end position="592"/>
    </location>
</feature>
<comment type="caution">
    <text evidence="2">The sequence shown here is derived from an EMBL/GenBank/DDBJ whole genome shotgun (WGS) entry which is preliminary data.</text>
</comment>
<dbReference type="Proteomes" id="UP000285860">
    <property type="component" value="Unassembled WGS sequence"/>
</dbReference>
<protein>
    <submittedName>
        <fullName evidence="2">Uncharacterized protein</fullName>
    </submittedName>
</protein>
<organism evidence="2 3">
    <name type="scientific">Fusarium oxysporum</name>
    <name type="common">Fusarium vascular wilt</name>
    <dbReference type="NCBI Taxonomy" id="5507"/>
    <lineage>
        <taxon>Eukaryota</taxon>
        <taxon>Fungi</taxon>
        <taxon>Dikarya</taxon>
        <taxon>Ascomycota</taxon>
        <taxon>Pezizomycotina</taxon>
        <taxon>Sordariomycetes</taxon>
        <taxon>Hypocreomycetidae</taxon>
        <taxon>Hypocreales</taxon>
        <taxon>Nectriaceae</taxon>
        <taxon>Fusarium</taxon>
        <taxon>Fusarium oxysporum species complex</taxon>
    </lineage>
</organism>
<dbReference type="EMBL" id="MRCY01000018">
    <property type="protein sequence ID" value="RKL16515.1"/>
    <property type="molecule type" value="Genomic_DNA"/>
</dbReference>
<dbReference type="VEuPathDB" id="FungiDB:FOMG_02614"/>